<feature type="transmembrane region" description="Helical" evidence="1">
    <location>
        <begin position="57"/>
        <end position="90"/>
    </location>
</feature>
<organism evidence="2 3">
    <name type="scientific">Methanobacterium alkalithermotolerans</name>
    <dbReference type="NCBI Taxonomy" id="2731220"/>
    <lineage>
        <taxon>Archaea</taxon>
        <taxon>Methanobacteriati</taxon>
        <taxon>Methanobacteriota</taxon>
        <taxon>Methanomada group</taxon>
        <taxon>Methanobacteria</taxon>
        <taxon>Methanobacteriales</taxon>
        <taxon>Methanobacteriaceae</taxon>
        <taxon>Methanobacterium</taxon>
    </lineage>
</organism>
<evidence type="ECO:0000313" key="2">
    <source>
        <dbReference type="EMBL" id="QUH23518.1"/>
    </source>
</evidence>
<keyword evidence="1" id="KW-0472">Membrane</keyword>
<feature type="transmembrane region" description="Helical" evidence="1">
    <location>
        <begin position="12"/>
        <end position="45"/>
    </location>
</feature>
<dbReference type="Proteomes" id="UP000681041">
    <property type="component" value="Chromosome"/>
</dbReference>
<dbReference type="AlphaFoldDB" id="A0A8T8K4N9"/>
<keyword evidence="1" id="KW-1133">Transmembrane helix</keyword>
<dbReference type="EMBL" id="CP058560">
    <property type="protein sequence ID" value="QUH23518.1"/>
    <property type="molecule type" value="Genomic_DNA"/>
</dbReference>
<gene>
    <name evidence="2" type="ORF">HYG87_06965</name>
</gene>
<evidence type="ECO:0000256" key="1">
    <source>
        <dbReference type="SAM" id="Phobius"/>
    </source>
</evidence>
<sequence>MVETKEIKSIPVMPFALMIGAIGGVLGFIWSLVVIIFGASLLALVPAQEVGAAVAGGLLGAIFLIIFATIGAFVAGFITYAIIALIYNFLAPKLGGIKLELE</sequence>
<protein>
    <recommendedName>
        <fullName evidence="4">DUF3566 domain-containing protein</fullName>
    </recommendedName>
</protein>
<keyword evidence="1" id="KW-0812">Transmembrane</keyword>
<accession>A0A8T8K4N9</accession>
<dbReference type="OrthoDB" id="71264at2157"/>
<name>A0A8T8K4N9_9EURY</name>
<dbReference type="RefSeq" id="WP_211532475.1">
    <property type="nucleotide sequence ID" value="NZ_CP058560.1"/>
</dbReference>
<keyword evidence="3" id="KW-1185">Reference proteome</keyword>
<evidence type="ECO:0000313" key="3">
    <source>
        <dbReference type="Proteomes" id="UP000681041"/>
    </source>
</evidence>
<dbReference type="GeneID" id="64820492"/>
<evidence type="ECO:0008006" key="4">
    <source>
        <dbReference type="Google" id="ProtNLM"/>
    </source>
</evidence>
<dbReference type="KEGG" id="meme:HYG87_06965"/>
<proteinExistence type="predicted"/>
<reference evidence="2" key="1">
    <citation type="submission" date="2020-07" db="EMBL/GenBank/DDBJ databases">
        <title>Methanobacterium. sp. MethCan genome.</title>
        <authorList>
            <person name="Postec A."/>
            <person name="Quemeneur M."/>
        </authorList>
    </citation>
    <scope>NUCLEOTIDE SEQUENCE</scope>
    <source>
        <strain evidence="2">MethCAN</strain>
    </source>
</reference>